<dbReference type="PANTHER" id="PTHR11953:SF1">
    <property type="entry name" value="EXOSOME COMPLEX COMPONENT RRP46"/>
    <property type="match status" value="1"/>
</dbReference>
<evidence type="ECO:0000259" key="7">
    <source>
        <dbReference type="Pfam" id="PF01138"/>
    </source>
</evidence>
<feature type="domain" description="Exoribonuclease phosphorolytic" evidence="7">
    <location>
        <begin position="14"/>
        <end position="145"/>
    </location>
</feature>
<evidence type="ECO:0000256" key="3">
    <source>
        <dbReference type="ARBA" id="ARBA00022552"/>
    </source>
</evidence>
<keyword evidence="9" id="KW-1185">Reference proteome</keyword>
<evidence type="ECO:0000256" key="1">
    <source>
        <dbReference type="ARBA" id="ARBA00004123"/>
    </source>
</evidence>
<comment type="caution">
    <text evidence="8">The sequence shown here is derived from an EMBL/GenBank/DDBJ whole genome shotgun (WGS) entry which is preliminary data.</text>
</comment>
<dbReference type="SUPFAM" id="SSF55666">
    <property type="entry name" value="Ribonuclease PH domain 2-like"/>
    <property type="match status" value="1"/>
</dbReference>
<dbReference type="Gene3D" id="3.30.230.70">
    <property type="entry name" value="GHMP Kinase, N-terminal domain"/>
    <property type="match status" value="1"/>
</dbReference>
<dbReference type="GO" id="GO:0016075">
    <property type="term" value="P:rRNA catabolic process"/>
    <property type="evidence" value="ECO:0007669"/>
    <property type="project" value="TreeGrafter"/>
</dbReference>
<sequence length="292" mass="30948">MTFNRNDGRSESDFRKVVITYEGLDRVDGSARFTFGTTECIVSVSGPVEVRPASENPSQATLEVFIRPLASLPGTDSKSISNTLKAIFTPVLLLSRHPRTLVQIVGQALCGTETGGGTGSVGRGWSASLTATLINATTAALINTGSIPMKGIVCAVAVGVLGEPFSDDRIFVVDPSETEVPSLSASGCFAFLYSSTLQSSEEKSQNASPPFSLIWTNFSSSHGMPFNEADLSLAADVASNAASRIWAEMKQSIINIDKMVVSIPRSRGVKQAAIKTEESTADESSDDEKVEI</sequence>
<dbReference type="InterPro" id="IPR050080">
    <property type="entry name" value="RNase_PH"/>
</dbReference>
<feature type="compositionally biased region" description="Acidic residues" evidence="6">
    <location>
        <begin position="279"/>
        <end position="292"/>
    </location>
</feature>
<name>A0AAW0G2E4_9APHY</name>
<evidence type="ECO:0000256" key="6">
    <source>
        <dbReference type="SAM" id="MobiDB-lite"/>
    </source>
</evidence>
<comment type="similarity">
    <text evidence="2">Belongs to the RNase PH family.</text>
</comment>
<dbReference type="GO" id="GO:0071051">
    <property type="term" value="P:poly(A)-dependent snoRNA 3'-end processing"/>
    <property type="evidence" value="ECO:0007669"/>
    <property type="project" value="TreeGrafter"/>
</dbReference>
<organism evidence="8 9">
    <name type="scientific">Cerrena zonata</name>
    <dbReference type="NCBI Taxonomy" id="2478898"/>
    <lineage>
        <taxon>Eukaryota</taxon>
        <taxon>Fungi</taxon>
        <taxon>Dikarya</taxon>
        <taxon>Basidiomycota</taxon>
        <taxon>Agaricomycotina</taxon>
        <taxon>Agaricomycetes</taxon>
        <taxon>Polyporales</taxon>
        <taxon>Cerrenaceae</taxon>
        <taxon>Cerrena</taxon>
    </lineage>
</organism>
<keyword evidence="3" id="KW-0698">rRNA processing</keyword>
<evidence type="ECO:0000313" key="9">
    <source>
        <dbReference type="Proteomes" id="UP001385951"/>
    </source>
</evidence>
<comment type="subcellular location">
    <subcellularLocation>
        <location evidence="1">Nucleus</location>
    </subcellularLocation>
</comment>
<evidence type="ECO:0000256" key="4">
    <source>
        <dbReference type="ARBA" id="ARBA00022835"/>
    </source>
</evidence>
<dbReference type="GO" id="GO:0005730">
    <property type="term" value="C:nucleolus"/>
    <property type="evidence" value="ECO:0007669"/>
    <property type="project" value="TreeGrafter"/>
</dbReference>
<dbReference type="GO" id="GO:0003723">
    <property type="term" value="F:RNA binding"/>
    <property type="evidence" value="ECO:0007669"/>
    <property type="project" value="TreeGrafter"/>
</dbReference>
<feature type="region of interest" description="Disordered" evidence="6">
    <location>
        <begin position="271"/>
        <end position="292"/>
    </location>
</feature>
<dbReference type="InterPro" id="IPR027408">
    <property type="entry name" value="PNPase/RNase_PH_dom_sf"/>
</dbReference>
<dbReference type="PANTHER" id="PTHR11953">
    <property type="entry name" value="EXOSOME COMPLEX COMPONENT"/>
    <property type="match status" value="1"/>
</dbReference>
<dbReference type="GO" id="GO:0006364">
    <property type="term" value="P:rRNA processing"/>
    <property type="evidence" value="ECO:0007669"/>
    <property type="project" value="UniProtKB-KW"/>
</dbReference>
<keyword evidence="4" id="KW-0271">Exosome</keyword>
<dbReference type="InterPro" id="IPR001247">
    <property type="entry name" value="ExoRNase_PH_dom1"/>
</dbReference>
<proteinExistence type="inferred from homology"/>
<dbReference type="SUPFAM" id="SSF54211">
    <property type="entry name" value="Ribosomal protein S5 domain 2-like"/>
    <property type="match status" value="1"/>
</dbReference>
<dbReference type="GO" id="GO:0071028">
    <property type="term" value="P:nuclear mRNA surveillance"/>
    <property type="evidence" value="ECO:0007669"/>
    <property type="project" value="TreeGrafter"/>
</dbReference>
<evidence type="ECO:0000256" key="5">
    <source>
        <dbReference type="ARBA" id="ARBA00023242"/>
    </source>
</evidence>
<dbReference type="InterPro" id="IPR036345">
    <property type="entry name" value="ExoRNase_PH_dom2_sf"/>
</dbReference>
<dbReference type="EMBL" id="JASBNA010000020">
    <property type="protein sequence ID" value="KAK7685489.1"/>
    <property type="molecule type" value="Genomic_DNA"/>
</dbReference>
<evidence type="ECO:0000256" key="2">
    <source>
        <dbReference type="ARBA" id="ARBA00006678"/>
    </source>
</evidence>
<dbReference type="Proteomes" id="UP001385951">
    <property type="component" value="Unassembled WGS sequence"/>
</dbReference>
<dbReference type="Pfam" id="PF01138">
    <property type="entry name" value="RNase_PH"/>
    <property type="match status" value="1"/>
</dbReference>
<keyword evidence="5" id="KW-0539">Nucleus</keyword>
<dbReference type="GO" id="GO:0000177">
    <property type="term" value="C:cytoplasmic exosome (RNase complex)"/>
    <property type="evidence" value="ECO:0007669"/>
    <property type="project" value="TreeGrafter"/>
</dbReference>
<protein>
    <recommendedName>
        <fullName evidence="7">Exoribonuclease phosphorolytic domain-containing protein</fullName>
    </recommendedName>
</protein>
<accession>A0AAW0G2E4</accession>
<dbReference type="GO" id="GO:0034475">
    <property type="term" value="P:U4 snRNA 3'-end processing"/>
    <property type="evidence" value="ECO:0007669"/>
    <property type="project" value="TreeGrafter"/>
</dbReference>
<evidence type="ECO:0000313" key="8">
    <source>
        <dbReference type="EMBL" id="KAK7685489.1"/>
    </source>
</evidence>
<dbReference type="InterPro" id="IPR020568">
    <property type="entry name" value="Ribosomal_Su5_D2-typ_SF"/>
</dbReference>
<dbReference type="AlphaFoldDB" id="A0AAW0G2E4"/>
<gene>
    <name evidence="8" type="ORF">QCA50_011353</name>
</gene>
<reference evidence="8 9" key="1">
    <citation type="submission" date="2022-09" db="EMBL/GenBank/DDBJ databases">
        <authorList>
            <person name="Palmer J.M."/>
        </authorList>
    </citation>
    <scope>NUCLEOTIDE SEQUENCE [LARGE SCALE GENOMIC DNA]</scope>
    <source>
        <strain evidence="8 9">DSM 7382</strain>
    </source>
</reference>
<dbReference type="GO" id="GO:0000176">
    <property type="term" value="C:nuclear exosome (RNase complex)"/>
    <property type="evidence" value="ECO:0007669"/>
    <property type="project" value="TreeGrafter"/>
</dbReference>